<proteinExistence type="inferred from homology"/>
<dbReference type="AlphaFoldDB" id="A0A7H9BMC9"/>
<evidence type="ECO:0000256" key="10">
    <source>
        <dbReference type="ARBA" id="ARBA00062841"/>
    </source>
</evidence>
<evidence type="ECO:0000256" key="2">
    <source>
        <dbReference type="ARBA" id="ARBA00022490"/>
    </source>
</evidence>
<evidence type="ECO:0000256" key="1">
    <source>
        <dbReference type="ARBA" id="ARBA00004496"/>
    </source>
</evidence>
<dbReference type="Gene3D" id="1.10.150.20">
    <property type="entry name" value="5' to 3' exonuclease, C-terminal subdomain"/>
    <property type="match status" value="1"/>
</dbReference>
<dbReference type="FunFam" id="1.10.150.20:FF:000005">
    <property type="entry name" value="UvrABC system protein C"/>
    <property type="match status" value="1"/>
</dbReference>
<evidence type="ECO:0000256" key="12">
    <source>
        <dbReference type="ARBA" id="ARBA00077138"/>
    </source>
</evidence>
<evidence type="ECO:0000256" key="6">
    <source>
        <dbReference type="ARBA" id="ARBA00023204"/>
    </source>
</evidence>
<dbReference type="SUPFAM" id="SSF82771">
    <property type="entry name" value="GIY-YIG endonuclease"/>
    <property type="match status" value="1"/>
</dbReference>
<dbReference type="PROSITE" id="PS50164">
    <property type="entry name" value="GIY_YIG"/>
    <property type="match status" value="1"/>
</dbReference>
<dbReference type="InterPro" id="IPR003583">
    <property type="entry name" value="Hlx-hairpin-Hlx_DNA-bd_motif"/>
</dbReference>
<dbReference type="Gene3D" id="4.10.860.10">
    <property type="entry name" value="UVR domain"/>
    <property type="match status" value="1"/>
</dbReference>
<evidence type="ECO:0000256" key="11">
    <source>
        <dbReference type="ARBA" id="ARBA00067419"/>
    </source>
</evidence>
<dbReference type="InterPro" id="IPR000305">
    <property type="entry name" value="GIY-YIG_endonuc"/>
</dbReference>
<dbReference type="InterPro" id="IPR004791">
    <property type="entry name" value="UvrC"/>
</dbReference>
<dbReference type="FunFam" id="3.40.1440.10:FF:000001">
    <property type="entry name" value="UvrABC system protein C"/>
    <property type="match status" value="1"/>
</dbReference>
<evidence type="ECO:0000256" key="7">
    <source>
        <dbReference type="ARBA" id="ARBA00023236"/>
    </source>
</evidence>
<evidence type="ECO:0000256" key="13">
    <source>
        <dbReference type="HAMAP-Rule" id="MF_00203"/>
    </source>
</evidence>
<dbReference type="GO" id="GO:0009381">
    <property type="term" value="F:excinuclease ABC activity"/>
    <property type="evidence" value="ECO:0007669"/>
    <property type="project" value="UniProtKB-UniRule"/>
</dbReference>
<evidence type="ECO:0000256" key="8">
    <source>
        <dbReference type="ARBA" id="ARBA00059452"/>
    </source>
</evidence>
<evidence type="ECO:0000256" key="5">
    <source>
        <dbReference type="ARBA" id="ARBA00022881"/>
    </source>
</evidence>
<dbReference type="PROSITE" id="PS50165">
    <property type="entry name" value="UVRC"/>
    <property type="match status" value="1"/>
</dbReference>
<keyword evidence="18" id="KW-1185">Reference proteome</keyword>
<dbReference type="HAMAP" id="MF_00203">
    <property type="entry name" value="UvrC"/>
    <property type="match status" value="1"/>
</dbReference>
<evidence type="ECO:0000259" key="16">
    <source>
        <dbReference type="PROSITE" id="PS50165"/>
    </source>
</evidence>
<keyword evidence="3 13" id="KW-0227">DNA damage</keyword>
<dbReference type="KEGG" id="chiz:HQ393_06525"/>
<dbReference type="EMBL" id="CP058627">
    <property type="protein sequence ID" value="QLG89850.1"/>
    <property type="molecule type" value="Genomic_DNA"/>
</dbReference>
<dbReference type="InterPro" id="IPR036876">
    <property type="entry name" value="UVR_dom_sf"/>
</dbReference>
<dbReference type="GO" id="GO:0009380">
    <property type="term" value="C:excinuclease repair complex"/>
    <property type="evidence" value="ECO:0007669"/>
    <property type="project" value="InterPro"/>
</dbReference>
<dbReference type="Pfam" id="PF22920">
    <property type="entry name" value="UvrC_RNaseH"/>
    <property type="match status" value="1"/>
</dbReference>
<keyword evidence="7 13" id="KW-0742">SOS response</keyword>
<dbReference type="GO" id="GO:0006289">
    <property type="term" value="P:nucleotide-excision repair"/>
    <property type="evidence" value="ECO:0007669"/>
    <property type="project" value="UniProtKB-UniRule"/>
</dbReference>
<comment type="similarity">
    <text evidence="9 13">Belongs to the UvrC family.</text>
</comment>
<sequence length="633" mass="69934">MPDDTPSVPEIDPQREALLIQVKNLPDLPGVYRYIGADGSVLYVGKAISLKKRVGSYFIKNDHSPRIRLMLAQVASLETTVVRSEAEALVLENNLIKALSPRYNILFRDDKSYPYLVLTGHASPRLAYYRGALDKRHTYFGPFPNGYVVKESIQLLQKVFQLRTCEDSVFSNRSRACLLHQIKRCSAPCINAISPEDYRSDVNNAMLFLSGKENEVLQQLETRMQTLSANWEFEAAAAVRDQIQALAKVQEKQFVSSNSSDGDADILACVEEGGVLCVNLAMVRGGRHVGDKNLFPSHADEYTPSEALHAFIAQHYLERTVPPLIFCSPEPENASILMASLSEQTGRRVIINSNPNGERRIWLEMAAKNAQLAILQRKTQQASQAGRLAALVEALGLPDETQRIECFDISHTMGELTVASCVVYDNQDMQPKQYRRFNIATTTSPGKGDAGFEPITPGDDYAAMRQVLTRRYEKLAAGEGSADSKVPDVILIDGGKGQLGVALEVMEEIGLNEPWIIGVAKGETRKAGLEQLIIPRLGKTIQLKRDHIGLHLIQQIRDESHRFAITGHRARRAKARIASTLEDIEGIGPKRRQKLLARFGGLQGVKAASVDDLAAVEGINEALAEKIYAALRG</sequence>
<feature type="domain" description="GIY-YIG" evidence="15">
    <location>
        <begin position="27"/>
        <end position="105"/>
    </location>
</feature>
<protein>
    <recommendedName>
        <fullName evidence="11 13">UvrABC system protein C</fullName>
        <shortName evidence="13">Protein UvrC</shortName>
    </recommendedName>
    <alternativeName>
        <fullName evidence="12 13">Excinuclease ABC subunit C</fullName>
    </alternativeName>
</protein>
<evidence type="ECO:0000259" key="14">
    <source>
        <dbReference type="PROSITE" id="PS50151"/>
    </source>
</evidence>
<evidence type="ECO:0000259" key="15">
    <source>
        <dbReference type="PROSITE" id="PS50164"/>
    </source>
</evidence>
<dbReference type="Pfam" id="PF14520">
    <property type="entry name" value="HHH_5"/>
    <property type="match status" value="1"/>
</dbReference>
<dbReference type="InterPro" id="IPR047296">
    <property type="entry name" value="GIY-YIG_UvrC_Cho"/>
</dbReference>
<keyword evidence="5 13" id="KW-0267">Excision nuclease</keyword>
<name>A0A7H9BMC9_9NEIS</name>
<dbReference type="FunFam" id="3.30.420.340:FF:000001">
    <property type="entry name" value="UvrABC system protein C"/>
    <property type="match status" value="1"/>
</dbReference>
<dbReference type="Pfam" id="PF08459">
    <property type="entry name" value="UvrC_RNaseH_dom"/>
    <property type="match status" value="1"/>
</dbReference>
<comment type="function">
    <text evidence="8 13">The UvrABC repair system catalyzes the recognition and processing of DNA lesions. UvrC both incises the 5' and 3' sides of the lesion. The N-terminal half is responsible for the 3' incision and the C-terminal half is responsible for the 5' incision.</text>
</comment>
<dbReference type="Proteomes" id="UP000509597">
    <property type="component" value="Chromosome"/>
</dbReference>
<dbReference type="SMART" id="SM00278">
    <property type="entry name" value="HhH1"/>
    <property type="match status" value="2"/>
</dbReference>
<dbReference type="GO" id="GO:0009432">
    <property type="term" value="P:SOS response"/>
    <property type="evidence" value="ECO:0007669"/>
    <property type="project" value="UniProtKB-UniRule"/>
</dbReference>
<dbReference type="GO" id="GO:0003677">
    <property type="term" value="F:DNA binding"/>
    <property type="evidence" value="ECO:0007669"/>
    <property type="project" value="UniProtKB-UniRule"/>
</dbReference>
<dbReference type="Gene3D" id="3.40.1440.10">
    <property type="entry name" value="GIY-YIG endonuclease"/>
    <property type="match status" value="1"/>
</dbReference>
<dbReference type="SMART" id="SM00465">
    <property type="entry name" value="GIYc"/>
    <property type="match status" value="1"/>
</dbReference>
<evidence type="ECO:0000256" key="4">
    <source>
        <dbReference type="ARBA" id="ARBA00022769"/>
    </source>
</evidence>
<evidence type="ECO:0000313" key="17">
    <source>
        <dbReference type="EMBL" id="QLG89850.1"/>
    </source>
</evidence>
<dbReference type="PANTHER" id="PTHR30562:SF1">
    <property type="entry name" value="UVRABC SYSTEM PROTEIN C"/>
    <property type="match status" value="1"/>
</dbReference>
<keyword evidence="2 13" id="KW-0963">Cytoplasm</keyword>
<dbReference type="NCBIfam" id="TIGR00194">
    <property type="entry name" value="uvrC"/>
    <property type="match status" value="1"/>
</dbReference>
<feature type="domain" description="UVR" evidence="14">
    <location>
        <begin position="214"/>
        <end position="249"/>
    </location>
</feature>
<dbReference type="InterPro" id="IPR050066">
    <property type="entry name" value="UvrABC_protein_C"/>
</dbReference>
<dbReference type="PANTHER" id="PTHR30562">
    <property type="entry name" value="UVRC/OXIDOREDUCTASE"/>
    <property type="match status" value="1"/>
</dbReference>
<accession>A0A7H9BMC9</accession>
<dbReference type="SUPFAM" id="SSF47781">
    <property type="entry name" value="RuvA domain 2-like"/>
    <property type="match status" value="1"/>
</dbReference>
<dbReference type="PROSITE" id="PS50151">
    <property type="entry name" value="UVR"/>
    <property type="match status" value="1"/>
</dbReference>
<dbReference type="NCBIfam" id="NF001824">
    <property type="entry name" value="PRK00558.1-5"/>
    <property type="match status" value="1"/>
</dbReference>
<gene>
    <name evidence="13 17" type="primary">uvrC</name>
    <name evidence="17" type="ORF">HQ393_06525</name>
</gene>
<keyword evidence="6 13" id="KW-0234">DNA repair</keyword>
<evidence type="ECO:0000256" key="3">
    <source>
        <dbReference type="ARBA" id="ARBA00022763"/>
    </source>
</evidence>
<dbReference type="InterPro" id="IPR035901">
    <property type="entry name" value="GIY-YIG_endonuc_sf"/>
</dbReference>
<keyword evidence="4 13" id="KW-0228">DNA excision</keyword>
<comment type="subcellular location">
    <subcellularLocation>
        <location evidence="1 13">Cytoplasm</location>
    </subcellularLocation>
</comment>
<dbReference type="InterPro" id="IPR001162">
    <property type="entry name" value="UvrC_RNase_H_dom"/>
</dbReference>
<evidence type="ECO:0000256" key="9">
    <source>
        <dbReference type="ARBA" id="ARBA00061531"/>
    </source>
</evidence>
<dbReference type="Gene3D" id="3.30.420.340">
    <property type="entry name" value="UvrC, RNAse H endonuclease domain"/>
    <property type="match status" value="1"/>
</dbReference>
<dbReference type="InterPro" id="IPR001943">
    <property type="entry name" value="UVR_dom"/>
</dbReference>
<dbReference type="GO" id="GO:0005737">
    <property type="term" value="C:cytoplasm"/>
    <property type="evidence" value="ECO:0007669"/>
    <property type="project" value="UniProtKB-SubCell"/>
</dbReference>
<dbReference type="SUPFAM" id="SSF46600">
    <property type="entry name" value="C-terminal UvrC-binding domain of UvrB"/>
    <property type="match status" value="1"/>
</dbReference>
<dbReference type="Pfam" id="PF01541">
    <property type="entry name" value="GIY-YIG"/>
    <property type="match status" value="1"/>
</dbReference>
<dbReference type="CDD" id="cd10434">
    <property type="entry name" value="GIY-YIG_UvrC_Cho"/>
    <property type="match status" value="1"/>
</dbReference>
<comment type="subunit">
    <text evidence="10 13">Interacts with UvrB in an incision complex.</text>
</comment>
<feature type="domain" description="UvrC family homology region profile" evidence="16">
    <location>
        <begin position="266"/>
        <end position="506"/>
    </location>
</feature>
<evidence type="ECO:0000313" key="18">
    <source>
        <dbReference type="Proteomes" id="UP000509597"/>
    </source>
</evidence>
<reference evidence="17 18" key="1">
    <citation type="submission" date="2020-07" db="EMBL/GenBank/DDBJ databases">
        <title>Complete genome sequence of Chitinibacter sp. 2T18.</title>
        <authorList>
            <person name="Bae J.-W."/>
            <person name="Choi J.-W."/>
        </authorList>
    </citation>
    <scope>NUCLEOTIDE SEQUENCE [LARGE SCALE GENOMIC DNA]</scope>
    <source>
        <strain evidence="17 18">2T18</strain>
    </source>
</reference>
<dbReference type="Pfam" id="PF02151">
    <property type="entry name" value="UVR"/>
    <property type="match status" value="1"/>
</dbReference>
<dbReference type="InterPro" id="IPR038476">
    <property type="entry name" value="UvrC_RNase_H_dom_sf"/>
</dbReference>
<dbReference type="InterPro" id="IPR010994">
    <property type="entry name" value="RuvA_2-like"/>
</dbReference>
<organism evidence="17 18">
    <name type="scientific">Chitinibacter bivalviorum</name>
    <dbReference type="NCBI Taxonomy" id="2739434"/>
    <lineage>
        <taxon>Bacteria</taxon>
        <taxon>Pseudomonadati</taxon>
        <taxon>Pseudomonadota</taxon>
        <taxon>Betaproteobacteria</taxon>
        <taxon>Neisseriales</taxon>
        <taxon>Chitinibacteraceae</taxon>
        <taxon>Chitinibacter</taxon>
    </lineage>
</organism>